<dbReference type="OrthoDB" id="6270329at2759"/>
<evidence type="ECO:0000313" key="9">
    <source>
        <dbReference type="EMBL" id="ONI07517.1"/>
    </source>
</evidence>
<feature type="compositionally biased region" description="Low complexity" evidence="6">
    <location>
        <begin position="752"/>
        <end position="762"/>
    </location>
</feature>
<evidence type="ECO:0000259" key="8">
    <source>
        <dbReference type="PROSITE" id="PS51745"/>
    </source>
</evidence>
<keyword evidence="3" id="KW-0238">DNA-binding</keyword>
<dbReference type="GO" id="GO:0003700">
    <property type="term" value="F:DNA-binding transcription factor activity"/>
    <property type="evidence" value="ECO:0007669"/>
    <property type="project" value="InterPro"/>
</dbReference>
<dbReference type="SUPFAM" id="SSF54277">
    <property type="entry name" value="CAD &amp; PB1 domains"/>
    <property type="match status" value="1"/>
</dbReference>
<dbReference type="InterPro" id="IPR000270">
    <property type="entry name" value="PB1_dom"/>
</dbReference>
<evidence type="ECO:0000256" key="2">
    <source>
        <dbReference type="ARBA" id="ARBA00023015"/>
    </source>
</evidence>
<evidence type="ECO:0000313" key="10">
    <source>
        <dbReference type="Proteomes" id="UP000006882"/>
    </source>
</evidence>
<evidence type="ECO:0000256" key="6">
    <source>
        <dbReference type="SAM" id="MobiDB-lite"/>
    </source>
</evidence>
<feature type="compositionally biased region" description="Low complexity" evidence="6">
    <location>
        <begin position="687"/>
        <end position="702"/>
    </location>
</feature>
<keyword evidence="10" id="KW-1185">Reference proteome</keyword>
<feature type="compositionally biased region" description="Polar residues" evidence="6">
    <location>
        <begin position="559"/>
        <end position="574"/>
    </location>
</feature>
<feature type="region of interest" description="Disordered" evidence="6">
    <location>
        <begin position="556"/>
        <end position="592"/>
    </location>
</feature>
<accession>A0A251P7F6</accession>
<keyword evidence="2" id="KW-0805">Transcription regulation</keyword>
<dbReference type="Pfam" id="PF00564">
    <property type="entry name" value="PB1"/>
    <property type="match status" value="1"/>
</dbReference>
<feature type="domain" description="RWP-RK" evidence="7">
    <location>
        <begin position="581"/>
        <end position="662"/>
    </location>
</feature>
<dbReference type="Pfam" id="PF22922">
    <property type="entry name" value="GAF_NLP"/>
    <property type="match status" value="2"/>
</dbReference>
<dbReference type="Pfam" id="PF02042">
    <property type="entry name" value="RWP-RK"/>
    <property type="match status" value="1"/>
</dbReference>
<dbReference type="AlphaFoldDB" id="A0A251P7F6"/>
<organism evidence="9 10">
    <name type="scientific">Prunus persica</name>
    <name type="common">Peach</name>
    <name type="synonym">Amygdalus persica</name>
    <dbReference type="NCBI Taxonomy" id="3760"/>
    <lineage>
        <taxon>Eukaryota</taxon>
        <taxon>Viridiplantae</taxon>
        <taxon>Streptophyta</taxon>
        <taxon>Embryophyta</taxon>
        <taxon>Tracheophyta</taxon>
        <taxon>Spermatophyta</taxon>
        <taxon>Magnoliopsida</taxon>
        <taxon>eudicotyledons</taxon>
        <taxon>Gunneridae</taxon>
        <taxon>Pentapetalae</taxon>
        <taxon>rosids</taxon>
        <taxon>fabids</taxon>
        <taxon>Rosales</taxon>
        <taxon>Rosaceae</taxon>
        <taxon>Amygdaloideae</taxon>
        <taxon>Amygdaleae</taxon>
        <taxon>Prunus</taxon>
    </lineage>
</organism>
<dbReference type="InterPro" id="IPR053793">
    <property type="entry name" value="PB1-like"/>
</dbReference>
<dbReference type="STRING" id="3760.A0A251P7F6"/>
<dbReference type="SMART" id="SM00666">
    <property type="entry name" value="PB1"/>
    <property type="match status" value="1"/>
</dbReference>
<dbReference type="InterPro" id="IPR034891">
    <property type="entry name" value="PB1_NLP"/>
</dbReference>
<dbReference type="SMR" id="A0A251P7F6"/>
<dbReference type="Gramene" id="ONI07517">
    <property type="protein sequence ID" value="ONI07517"/>
    <property type="gene ID" value="PRUPE_5G125000"/>
</dbReference>
<dbReference type="PROSITE" id="PS51745">
    <property type="entry name" value="PB1"/>
    <property type="match status" value="1"/>
</dbReference>
<evidence type="ECO:0000256" key="4">
    <source>
        <dbReference type="ARBA" id="ARBA00023163"/>
    </source>
</evidence>
<sequence>MVEPEEESQTQAIPPKSKNIVDDREAALMEFDLDLDAFWPLDPIHFPSNPTSPPLFSSTDQPCSPLWGFPDGDADNDDKLAGQVDQALSDRPQFSSCIPDPEREIPRENEDRRILTSPFLGLEPVENPNAYCLIKEKITQALRQLKELTDQHVLAQVWAPVKNGGRYVLTTSGQPFVLDPHTNGLHQYRMASLMYMFSVDGESDGMLGLPGRVFQQKLPEWTPNVQYYSIKEYPRLGHAQHYNVQGTLALPVFEPSGRSCVGVLELIMTSPKINYASEVDKVCKALEAVSLKSSEILDHTSMQIQICNEGRQTALTEILEILTVVCETHKLPLAQTWVPCMHRNVLAYGGGLKKSCTSFDGSCMARVCMSTTDAAFYIVDAPMWHFRDACVEHHLQKGQGVAGRAFLSRNACFCRDITQFCKTDYPLVHYARMFKLTSCFAICLQSTHTGNDDYILEFFLPPSITDSYEQQTLLGSLLAIIKNHFQSLKVASGIILEEEGLVEMVQASTNKGLDSRLECIRISRSSETPPGPALPNGEEMVQLDSSKPQLMVDFDPANDGSNAVNEGGENNISCPENKDIKKKSEKKRGKAEKSISLEVLQQYFAGSLKDAAKSLGVCPTTMKRICRHHGISRWPSRKIKKVNHSLSKLQRVIESVQGAEGAFGLTSLTASPRSGAVGSISRPYILNGSNQQSSPSSKPSELLGEKKDSPTPTTPGKEGQAWIDNQLLDGGILSQEELLLEHGRFLLDDGKGSNTSKTGSSSREASAGTPTSHGSCQGSPANGNALVNNPFVPSIHDQCIKVNGFPESAVRPPKEPNLLVACSIPDAVLMTDPEEPCRGMLIEDAGSSKDLKNLCPQVDAMVDEQVPEAACTNPPCSDSALNPSNTMPQIIARQEMKSVTIKATYKEDIIRFRISMSSGIVELKDEVAKRLKLEMGTFDIKYMDDDLEWVLVACDADLQECMEICRSLGRKMIRLSVHDIMPNFGSSCGSM</sequence>
<protein>
    <recommendedName>
        <fullName evidence="11">Protein NLP6-like</fullName>
    </recommendedName>
</protein>
<dbReference type="PANTHER" id="PTHR32002:SF35">
    <property type="entry name" value="PROTEIN NLP6"/>
    <property type="match status" value="1"/>
</dbReference>
<feature type="domain" description="PB1" evidence="8">
    <location>
        <begin position="898"/>
        <end position="980"/>
    </location>
</feature>
<evidence type="ECO:0000259" key="7">
    <source>
        <dbReference type="PROSITE" id="PS51519"/>
    </source>
</evidence>
<dbReference type="CDD" id="cd06407">
    <property type="entry name" value="PB1_NLP"/>
    <property type="match status" value="1"/>
</dbReference>
<feature type="region of interest" description="Disordered" evidence="6">
    <location>
        <begin position="1"/>
        <end position="20"/>
    </location>
</feature>
<comment type="subunit">
    <text evidence="1">Homodimers and heterodimers.</text>
</comment>
<evidence type="ECO:0000256" key="3">
    <source>
        <dbReference type="ARBA" id="ARBA00023125"/>
    </source>
</evidence>
<reference evidence="9 10" key="1">
    <citation type="journal article" date="2013" name="Nat. Genet.">
        <title>The high-quality draft genome of peach (Prunus persica) identifies unique patterns of genetic diversity, domestication and genome evolution.</title>
        <authorList>
            <consortium name="International Peach Genome Initiative"/>
            <person name="Verde I."/>
            <person name="Abbott A.G."/>
            <person name="Scalabrin S."/>
            <person name="Jung S."/>
            <person name="Shu S."/>
            <person name="Marroni F."/>
            <person name="Zhebentyayeva T."/>
            <person name="Dettori M.T."/>
            <person name="Grimwood J."/>
            <person name="Cattonaro F."/>
            <person name="Zuccolo A."/>
            <person name="Rossini L."/>
            <person name="Jenkins J."/>
            <person name="Vendramin E."/>
            <person name="Meisel L.A."/>
            <person name="Decroocq V."/>
            <person name="Sosinski B."/>
            <person name="Prochnik S."/>
            <person name="Mitros T."/>
            <person name="Policriti A."/>
            <person name="Cipriani G."/>
            <person name="Dondini L."/>
            <person name="Ficklin S."/>
            <person name="Goodstein D.M."/>
            <person name="Xuan P."/>
            <person name="Del Fabbro C."/>
            <person name="Aramini V."/>
            <person name="Copetti D."/>
            <person name="Gonzalez S."/>
            <person name="Horner D.S."/>
            <person name="Falchi R."/>
            <person name="Lucas S."/>
            <person name="Mica E."/>
            <person name="Maldonado J."/>
            <person name="Lazzari B."/>
            <person name="Bielenberg D."/>
            <person name="Pirona R."/>
            <person name="Miculan M."/>
            <person name="Barakat A."/>
            <person name="Testolin R."/>
            <person name="Stella A."/>
            <person name="Tartarini S."/>
            <person name="Tonutti P."/>
            <person name="Arus P."/>
            <person name="Orellana A."/>
            <person name="Wells C."/>
            <person name="Main D."/>
            <person name="Vizzotto G."/>
            <person name="Silva H."/>
            <person name="Salamini F."/>
            <person name="Schmutz J."/>
            <person name="Morgante M."/>
            <person name="Rokhsar D.S."/>
        </authorList>
    </citation>
    <scope>NUCLEOTIDE SEQUENCE [LARGE SCALE GENOMIC DNA]</scope>
    <source>
        <strain evidence="10">cv. Nemared</strain>
    </source>
</reference>
<dbReference type="PANTHER" id="PTHR32002">
    <property type="entry name" value="PROTEIN NLP8"/>
    <property type="match status" value="1"/>
</dbReference>
<dbReference type="InterPro" id="IPR055081">
    <property type="entry name" value="NLP1-9_GAF"/>
</dbReference>
<feature type="region of interest" description="Disordered" evidence="6">
    <location>
        <begin position="681"/>
        <end position="720"/>
    </location>
</feature>
<dbReference type="EMBL" id="CM007655">
    <property type="protein sequence ID" value="ONI07517.1"/>
    <property type="molecule type" value="Genomic_DNA"/>
</dbReference>
<dbReference type="Gene3D" id="3.10.20.90">
    <property type="entry name" value="Phosphatidylinositol 3-kinase Catalytic Subunit, Chain A, domain 1"/>
    <property type="match status" value="1"/>
</dbReference>
<keyword evidence="4" id="KW-0804">Transcription</keyword>
<dbReference type="PROSITE" id="PS51519">
    <property type="entry name" value="RWP_RK"/>
    <property type="match status" value="1"/>
</dbReference>
<name>A0A251P7F6_PRUPE</name>
<proteinExistence type="predicted"/>
<gene>
    <name evidence="9" type="ORF">PRUPE_5G125000</name>
</gene>
<feature type="region of interest" description="Disordered" evidence="6">
    <location>
        <begin position="747"/>
        <end position="781"/>
    </location>
</feature>
<dbReference type="InterPro" id="IPR045012">
    <property type="entry name" value="NLP"/>
</dbReference>
<feature type="compositionally biased region" description="Polar residues" evidence="6">
    <location>
        <begin position="768"/>
        <end position="781"/>
    </location>
</feature>
<dbReference type="GO" id="GO:0003677">
    <property type="term" value="F:DNA binding"/>
    <property type="evidence" value="ECO:0007669"/>
    <property type="project" value="UniProtKB-KW"/>
</dbReference>
<evidence type="ECO:0000256" key="5">
    <source>
        <dbReference type="ARBA" id="ARBA00023242"/>
    </source>
</evidence>
<keyword evidence="5" id="KW-0539">Nucleus</keyword>
<dbReference type="InterPro" id="IPR003035">
    <property type="entry name" value="RWP-RK_dom"/>
</dbReference>
<feature type="compositionally biased region" description="Basic residues" evidence="6">
    <location>
        <begin position="580"/>
        <end position="590"/>
    </location>
</feature>
<dbReference type="Proteomes" id="UP000006882">
    <property type="component" value="Chromosome G5"/>
</dbReference>
<evidence type="ECO:0008006" key="11">
    <source>
        <dbReference type="Google" id="ProtNLM"/>
    </source>
</evidence>
<evidence type="ECO:0000256" key="1">
    <source>
        <dbReference type="ARBA" id="ARBA00011726"/>
    </source>
</evidence>